<dbReference type="AlphaFoldDB" id="A0A1J5RQC8"/>
<dbReference type="PANTHER" id="PTHR42998:SF1">
    <property type="entry name" value="TYPE I RESTRICTION ENZYME HINDI METHYLASE SUBUNIT"/>
    <property type="match status" value="1"/>
</dbReference>
<keyword evidence="6" id="KW-0489">Methyltransferase</keyword>
<dbReference type="GO" id="GO:0009007">
    <property type="term" value="F:site-specific DNA-methyltransferase (adenine-specific) activity"/>
    <property type="evidence" value="ECO:0007669"/>
    <property type="project" value="UniProtKB-EC"/>
</dbReference>
<dbReference type="InterPro" id="IPR044946">
    <property type="entry name" value="Restrct_endonuc_typeI_TRD_sf"/>
</dbReference>
<dbReference type="EC" id="2.1.1.72" evidence="6"/>
<evidence type="ECO:0000259" key="5">
    <source>
        <dbReference type="Pfam" id="PF13588"/>
    </source>
</evidence>
<evidence type="ECO:0000256" key="3">
    <source>
        <dbReference type="SAM" id="MobiDB-lite"/>
    </source>
</evidence>
<dbReference type="Gene3D" id="3.40.50.150">
    <property type="entry name" value="Vaccinia Virus protein VP39"/>
    <property type="match status" value="1"/>
</dbReference>
<keyword evidence="1" id="KW-0680">Restriction system</keyword>
<comment type="caution">
    <text evidence="6">The sequence shown here is derived from an EMBL/GenBank/DDBJ whole genome shotgun (WGS) entry which is preliminary data.</text>
</comment>
<feature type="region of interest" description="Disordered" evidence="3">
    <location>
        <begin position="900"/>
        <end position="921"/>
    </location>
</feature>
<feature type="compositionally biased region" description="Acidic residues" evidence="3">
    <location>
        <begin position="908"/>
        <end position="921"/>
    </location>
</feature>
<dbReference type="GO" id="GO:0003677">
    <property type="term" value="F:DNA binding"/>
    <property type="evidence" value="ECO:0007669"/>
    <property type="project" value="UniProtKB-KW"/>
</dbReference>
<dbReference type="GO" id="GO:0009307">
    <property type="term" value="P:DNA restriction-modification system"/>
    <property type="evidence" value="ECO:0007669"/>
    <property type="project" value="UniProtKB-KW"/>
</dbReference>
<dbReference type="InterPro" id="IPR052916">
    <property type="entry name" value="Type-I_RE_MTase_Subunit"/>
</dbReference>
<dbReference type="SUPFAM" id="SSF53335">
    <property type="entry name" value="S-adenosyl-L-methionine-dependent methyltransferases"/>
    <property type="match status" value="1"/>
</dbReference>
<dbReference type="InterPro" id="IPR029464">
    <property type="entry name" value="HSDR_N"/>
</dbReference>
<dbReference type="Gene3D" id="3.90.220.20">
    <property type="entry name" value="DNA methylase specificity domains"/>
    <property type="match status" value="1"/>
</dbReference>
<dbReference type="InterPro" id="IPR029063">
    <property type="entry name" value="SAM-dependent_MTases_sf"/>
</dbReference>
<dbReference type="Pfam" id="PF13588">
    <property type="entry name" value="HSDR_N_2"/>
    <property type="match status" value="1"/>
</dbReference>
<dbReference type="GO" id="GO:0032259">
    <property type="term" value="P:methylation"/>
    <property type="evidence" value="ECO:0007669"/>
    <property type="project" value="UniProtKB-KW"/>
</dbReference>
<protein>
    <submittedName>
        <fullName evidence="6">Type I restriction enzyme EcoKI M protein</fullName>
        <ecNumber evidence="6">2.1.1.72</ecNumber>
    </submittedName>
</protein>
<keyword evidence="2" id="KW-0238">DNA-binding</keyword>
<dbReference type="SUPFAM" id="SSF116734">
    <property type="entry name" value="DNA methylase specificity domain"/>
    <property type="match status" value="1"/>
</dbReference>
<dbReference type="InterPro" id="IPR003356">
    <property type="entry name" value="DNA_methylase_A-5"/>
</dbReference>
<dbReference type="Pfam" id="PF02384">
    <property type="entry name" value="N6_Mtase"/>
    <property type="match status" value="1"/>
</dbReference>
<dbReference type="PANTHER" id="PTHR42998">
    <property type="entry name" value="TYPE I RESTRICTION ENZYME HINDVIIP M PROTEIN-RELATED"/>
    <property type="match status" value="1"/>
</dbReference>
<feature type="domain" description="Type I restriction enzyme R protein N-terminal" evidence="5">
    <location>
        <begin position="45"/>
        <end position="144"/>
    </location>
</feature>
<keyword evidence="6" id="KW-0808">Transferase</keyword>
<reference evidence="6" key="1">
    <citation type="submission" date="2016-10" db="EMBL/GenBank/DDBJ databases">
        <title>Sequence of Gallionella enrichment culture.</title>
        <authorList>
            <person name="Poehlein A."/>
            <person name="Muehling M."/>
            <person name="Daniel R."/>
        </authorList>
    </citation>
    <scope>NUCLEOTIDE SEQUENCE</scope>
</reference>
<evidence type="ECO:0000313" key="6">
    <source>
        <dbReference type="EMBL" id="OIQ97818.1"/>
    </source>
</evidence>
<evidence type="ECO:0000259" key="4">
    <source>
        <dbReference type="Pfam" id="PF02384"/>
    </source>
</evidence>
<organism evidence="6">
    <name type="scientific">mine drainage metagenome</name>
    <dbReference type="NCBI Taxonomy" id="410659"/>
    <lineage>
        <taxon>unclassified sequences</taxon>
        <taxon>metagenomes</taxon>
        <taxon>ecological metagenomes</taxon>
    </lineage>
</organism>
<feature type="domain" description="DNA methylase adenine-specific" evidence="4">
    <location>
        <begin position="299"/>
        <end position="562"/>
    </location>
</feature>
<accession>A0A1J5RQC8</accession>
<dbReference type="GO" id="GO:0008170">
    <property type="term" value="F:N-methyltransferase activity"/>
    <property type="evidence" value="ECO:0007669"/>
    <property type="project" value="InterPro"/>
</dbReference>
<dbReference type="EMBL" id="MLJW01000127">
    <property type="protein sequence ID" value="OIQ97818.1"/>
    <property type="molecule type" value="Genomic_DNA"/>
</dbReference>
<proteinExistence type="predicted"/>
<dbReference type="PRINTS" id="PR00507">
    <property type="entry name" value="N12N6MTFRASE"/>
</dbReference>
<name>A0A1J5RQC8_9ZZZZ</name>
<evidence type="ECO:0000256" key="2">
    <source>
        <dbReference type="ARBA" id="ARBA00023125"/>
    </source>
</evidence>
<gene>
    <name evidence="6" type="primary">hsdM_2</name>
    <name evidence="6" type="ORF">GALL_201430</name>
</gene>
<evidence type="ECO:0000256" key="1">
    <source>
        <dbReference type="ARBA" id="ARBA00022747"/>
    </source>
</evidence>
<sequence>MSDSPEATLAMPDVIEAIARGFIEIKGGRAYYNLNQKRSYDWSDPEEWVRARTIAFLIVSKSYPANRLKTEVTVPRRTPSDQADIVVYEDDRCQVPYLVVENKASDQSATGRKQGIEQLFGNANSLRAPLGLYDEGGEHIFFDVLNFPSTERKANRRGGRNSIPEQYGKAPVYTYIAGSANDIQPVRASVLEAKIRRSHSIIWAGGKRDPLYAFDEWSKILFAKVVDERNTPTDEPRSFQIGTDETVAAVANRVHRLFRRGCLDDPTIFQSETRITLPDRKIYEVVKVLQEASLMGTDVDTIGGAFENFFGSIFRGELGQYFTMRQIARFTVSLLDLTHEDYVIDPTAGSGGFLLEALLQVWHRVDAQFRGQRADHIIRNKNDFALLRVYGIEIHDILSRICKINLLLHHDGHTNIEGDRSCLDNHFTKPRLQNWHGMFSKAVGNPPFGDEVADGDEDLLGGTDLESFDVAAGRDKVPSEHVIMERVVDFLEPGGRFGLVLPDGLFNNQGELSNCPQVRSWLAKNGHIEAIVSLPDFAFRKSGAQNKTSILFFKKFTRAQKQTFDRKLEREIERRLKAAQRAARRGEAGPGTDEAAAIGAVYADGAFSALHVFMAEVNHIGYTTTGAPSEKNELYKGGPGGRLDADQSDTVLGEWRAFQRDPANYTGRISPDCMAVPFHEVWMAHDSHRLDPKYHLFKRNESAYTPAGWVRKKVRDVMVKRELEIDPAQTPDDRFKVMTIAQTGDIRQREAGKGVNPPDWLGMYFENGSSKWFEARSGDVVFSSIDLWKGCIAVVPEEFDKAIVTKEFPIYNVTDVRLDAEFLSFLLRSRYYQRAFRAITTGHSNRRRTQVGDFEELEVCFPPTIEEQKALIANLVAAKRGQREAVAALKTEMLSFSDAVDGRHDGELPDVEDGPEDEAAS</sequence>